<dbReference type="Proteomes" id="UP001585053">
    <property type="component" value="Unassembled WGS sequence"/>
</dbReference>
<feature type="transmembrane region" description="Helical" evidence="1">
    <location>
        <begin position="314"/>
        <end position="333"/>
    </location>
</feature>
<evidence type="ECO:0000256" key="1">
    <source>
        <dbReference type="SAM" id="Phobius"/>
    </source>
</evidence>
<accession>A0ABV5DVZ4</accession>
<feature type="transmembrane region" description="Helical" evidence="1">
    <location>
        <begin position="169"/>
        <end position="190"/>
    </location>
</feature>
<keyword evidence="1" id="KW-1133">Transmembrane helix</keyword>
<sequence>MVRIGVEVEPRDEAHFLATVGGRPWQYRRLDEGEYDVHIAVSGATLGSTGAALAEIHHVLARSGVSARVVFATRLRPRPTPFRRYRVLPRGWSPAREWLAAPIRGLMFWRSKGTLQATSLTEARSRLDDFVARNPQVGRADRLMVVGPPGPSGVTGASADRAEDPMDGLLLPSAIVLLVGAGAVFIGLWATLWRPEGSSTRHAVAFLISLPCLFGVWQMFRRIPEGRINTWLPLGLTALAAPLTIGLSNFSRDVYLQAFGISPGDVPLSGQGRLFAVADTLPLVMFSLLLSLGVFGLLRYFHFTVRGDLRLLQWSMALLAVLLYGLTSVTVLLERDTRRGLDHVTHYQAEGGPARGHTGLTPSVVCVETGTDPVHRIGPPLTTDRPVLYFDGANNVDLLWDREHGLTKVTRFSVSLTPVPDLNADCPEPGSADD</sequence>
<dbReference type="RefSeq" id="WP_238543886.1">
    <property type="nucleotide sequence ID" value="NZ_JAYMRS010000004.1"/>
</dbReference>
<keyword evidence="3" id="KW-1185">Reference proteome</keyword>
<comment type="caution">
    <text evidence="2">The sequence shown here is derived from an EMBL/GenBank/DDBJ whole genome shotgun (WGS) entry which is preliminary data.</text>
</comment>
<keyword evidence="1" id="KW-0812">Transmembrane</keyword>
<protein>
    <submittedName>
        <fullName evidence="2">Uncharacterized protein</fullName>
    </submittedName>
</protein>
<reference evidence="2 3" key="1">
    <citation type="submission" date="2024-01" db="EMBL/GenBank/DDBJ databases">
        <title>Genome mining of biosynthetic gene clusters to explore secondary metabolites of Streptomyces sp.</title>
        <authorList>
            <person name="Baig A."/>
            <person name="Ajitkumar Shintre N."/>
            <person name="Kumar H."/>
            <person name="Anbarasu A."/>
            <person name="Ramaiah S."/>
        </authorList>
    </citation>
    <scope>NUCLEOTIDE SEQUENCE [LARGE SCALE GENOMIC DNA]</scope>
    <source>
        <strain evidence="2 3">A01</strain>
    </source>
</reference>
<evidence type="ECO:0000313" key="3">
    <source>
        <dbReference type="Proteomes" id="UP001585053"/>
    </source>
</evidence>
<evidence type="ECO:0000313" key="2">
    <source>
        <dbReference type="EMBL" id="MFB8768714.1"/>
    </source>
</evidence>
<name>A0ABV5DVZ4_9ACTN</name>
<feature type="transmembrane region" description="Helical" evidence="1">
    <location>
        <begin position="202"/>
        <end position="220"/>
    </location>
</feature>
<feature type="transmembrane region" description="Helical" evidence="1">
    <location>
        <begin position="283"/>
        <end position="302"/>
    </location>
</feature>
<organism evidence="2 3">
    <name type="scientific">Nocardiopsis alba</name>
    <dbReference type="NCBI Taxonomy" id="53437"/>
    <lineage>
        <taxon>Bacteria</taxon>
        <taxon>Bacillati</taxon>
        <taxon>Actinomycetota</taxon>
        <taxon>Actinomycetes</taxon>
        <taxon>Streptosporangiales</taxon>
        <taxon>Nocardiopsidaceae</taxon>
        <taxon>Nocardiopsis</taxon>
    </lineage>
</organism>
<dbReference type="EMBL" id="JAYMRS010000004">
    <property type="protein sequence ID" value="MFB8768714.1"/>
    <property type="molecule type" value="Genomic_DNA"/>
</dbReference>
<keyword evidence="1" id="KW-0472">Membrane</keyword>
<gene>
    <name evidence="2" type="ORF">VSQ78_13470</name>
</gene>
<proteinExistence type="predicted"/>